<dbReference type="STRING" id="151894.SAMN04488524_4186"/>
<gene>
    <name evidence="2" type="ORF">SAMN04488524_4186</name>
</gene>
<name>A0A1W2DXH2_9SPHI</name>
<dbReference type="Proteomes" id="UP000192756">
    <property type="component" value="Unassembled WGS sequence"/>
</dbReference>
<protein>
    <recommendedName>
        <fullName evidence="4">NfeD-like C-terminal, partner-binding</fullName>
    </recommendedName>
</protein>
<proteinExistence type="predicted"/>
<evidence type="ECO:0000256" key="1">
    <source>
        <dbReference type="SAM" id="Phobius"/>
    </source>
</evidence>
<evidence type="ECO:0000313" key="3">
    <source>
        <dbReference type="Proteomes" id="UP000192756"/>
    </source>
</evidence>
<keyword evidence="3" id="KW-1185">Reference proteome</keyword>
<organism evidence="2 3">
    <name type="scientific">Pedobacter africanus</name>
    <dbReference type="NCBI Taxonomy" id="151894"/>
    <lineage>
        <taxon>Bacteria</taxon>
        <taxon>Pseudomonadati</taxon>
        <taxon>Bacteroidota</taxon>
        <taxon>Sphingobacteriia</taxon>
        <taxon>Sphingobacteriales</taxon>
        <taxon>Sphingobacteriaceae</taxon>
        <taxon>Pedobacter</taxon>
    </lineage>
</organism>
<feature type="transmembrane region" description="Helical" evidence="1">
    <location>
        <begin position="86"/>
        <end position="104"/>
    </location>
</feature>
<reference evidence="3" key="1">
    <citation type="submission" date="2017-04" db="EMBL/GenBank/DDBJ databases">
        <authorList>
            <person name="Varghese N."/>
            <person name="Submissions S."/>
        </authorList>
    </citation>
    <scope>NUCLEOTIDE SEQUENCE [LARGE SCALE GENOMIC DNA]</scope>
    <source>
        <strain evidence="3">DSM 12126</strain>
    </source>
</reference>
<accession>A0A1W2DXH2</accession>
<keyword evidence="1" id="KW-0812">Transmembrane</keyword>
<evidence type="ECO:0000313" key="2">
    <source>
        <dbReference type="EMBL" id="SMD01997.1"/>
    </source>
</evidence>
<sequence length="209" mass="23547">MQVFCLAFIFLYLQKNYIFTPMDYFNTLDPLLRIFWFIAIPVSLVFAIQTVMTFIGIDSADGIDADFDGNLDHADAPFQLFSFRNLINFLLGLSWTGISFFRVIDNKPLLIALSVAVGIGFILLFFVIIRQIQKLAEDNTFKIESTLDKSGSVYLRIPANRSGNGKIHVSIHGSFKELDAITDGELLESGATIRIIKTINQNLVLVERI</sequence>
<keyword evidence="1" id="KW-0472">Membrane</keyword>
<dbReference type="EMBL" id="FWXT01000004">
    <property type="protein sequence ID" value="SMD01997.1"/>
    <property type="molecule type" value="Genomic_DNA"/>
</dbReference>
<dbReference type="InterPro" id="IPR012340">
    <property type="entry name" value="NA-bd_OB-fold"/>
</dbReference>
<dbReference type="AlphaFoldDB" id="A0A1W2DXH2"/>
<evidence type="ECO:0008006" key="4">
    <source>
        <dbReference type="Google" id="ProtNLM"/>
    </source>
</evidence>
<dbReference type="Gene3D" id="2.40.50.140">
    <property type="entry name" value="Nucleic acid-binding proteins"/>
    <property type="match status" value="1"/>
</dbReference>
<feature type="transmembrane region" description="Helical" evidence="1">
    <location>
        <begin position="34"/>
        <end position="57"/>
    </location>
</feature>
<keyword evidence="1" id="KW-1133">Transmembrane helix</keyword>
<feature type="transmembrane region" description="Helical" evidence="1">
    <location>
        <begin position="110"/>
        <end position="129"/>
    </location>
</feature>